<evidence type="ECO:0000313" key="12">
    <source>
        <dbReference type="Proteomes" id="UP000438699"/>
    </source>
</evidence>
<sequence length="346" mass="37446">MSGATEAITKIRQKMGDRLAILGHHYQSDAVMQHADISGDSLELARKIATLDAEHIVFCGVYFMAESAAILRRGNQKIHIPDTTASCPMADMALAGHVNRALTLLSEGGRSIVPLTYVNSSAAVKAVVGRWNGSVCTSANAQKMMRWALDKGDAVLFLPDRHLGWNTAEALDIPENERLVLGKKLIDGDPEQALDRDAAASARVLLWPGFCPIHEEFTMSAINEIRKNTPEAMVVVHPECPPAVTAAADANGSTSFIIKYVAEAPQGATIHIGTEANLVHRLRAQYRGKKDIVPLKTSYCEDMGKTTEENLATLLESIETVEPVDVPDAIRQPSRAALETMLTVCA</sequence>
<comment type="pathway">
    <text evidence="2">Cofactor biosynthesis; NAD(+) biosynthesis; quinolinate from iminoaspartate: step 1/1.</text>
</comment>
<keyword evidence="9" id="KW-0411">Iron-sulfur</keyword>
<proteinExistence type="predicted"/>
<keyword evidence="8" id="KW-0408">Iron</keyword>
<evidence type="ECO:0000256" key="4">
    <source>
        <dbReference type="ARBA" id="ARBA00022485"/>
    </source>
</evidence>
<dbReference type="EC" id="2.5.1.72" evidence="3 10"/>
<keyword evidence="7" id="KW-0479">Metal-binding</keyword>
<dbReference type="Proteomes" id="UP000438699">
    <property type="component" value="Unassembled WGS sequence"/>
</dbReference>
<reference evidence="11 12" key="1">
    <citation type="journal article" date="2017" name="Int. J. Syst. Evol. Microbiol.">
        <title>Desulfovibrio senegalensis sp. nov., a mesophilic sulfate reducer isolated from marine sediment.</title>
        <authorList>
            <person name="Thioye A."/>
            <person name="Gam Z.B.A."/>
            <person name="Mbengue M."/>
            <person name="Cayol J.L."/>
            <person name="Joseph-Bartoli M."/>
            <person name="Toure-Kane C."/>
            <person name="Labat M."/>
        </authorList>
    </citation>
    <scope>NUCLEOTIDE SEQUENCE [LARGE SCALE GENOMIC DNA]</scope>
    <source>
        <strain evidence="11 12">DSM 101509</strain>
    </source>
</reference>
<evidence type="ECO:0000256" key="1">
    <source>
        <dbReference type="ARBA" id="ARBA00001966"/>
    </source>
</evidence>
<dbReference type="AlphaFoldDB" id="A0A6N6N175"/>
<dbReference type="GO" id="GO:0005829">
    <property type="term" value="C:cytosol"/>
    <property type="evidence" value="ECO:0007669"/>
    <property type="project" value="TreeGrafter"/>
</dbReference>
<dbReference type="NCBIfam" id="TIGR00550">
    <property type="entry name" value="nadA"/>
    <property type="match status" value="1"/>
</dbReference>
<comment type="cofactor">
    <cofactor evidence="1">
        <name>[4Fe-4S] cluster</name>
        <dbReference type="ChEBI" id="CHEBI:49883"/>
    </cofactor>
</comment>
<dbReference type="GO" id="GO:0008987">
    <property type="term" value="F:quinolinate synthetase A activity"/>
    <property type="evidence" value="ECO:0007669"/>
    <property type="project" value="UniProtKB-UniRule"/>
</dbReference>
<evidence type="ECO:0000256" key="3">
    <source>
        <dbReference type="ARBA" id="ARBA00012669"/>
    </source>
</evidence>
<evidence type="ECO:0000256" key="5">
    <source>
        <dbReference type="ARBA" id="ARBA00022642"/>
    </source>
</evidence>
<keyword evidence="12" id="KW-1185">Reference proteome</keyword>
<dbReference type="RefSeq" id="WP_151151374.1">
    <property type="nucleotide sequence ID" value="NZ_WAIE01000005.1"/>
</dbReference>
<dbReference type="GO" id="GO:0051539">
    <property type="term" value="F:4 iron, 4 sulfur cluster binding"/>
    <property type="evidence" value="ECO:0007669"/>
    <property type="project" value="UniProtKB-KW"/>
</dbReference>
<evidence type="ECO:0000256" key="2">
    <source>
        <dbReference type="ARBA" id="ARBA00005065"/>
    </source>
</evidence>
<dbReference type="Gene3D" id="3.40.50.10800">
    <property type="entry name" value="NadA-like"/>
    <property type="match status" value="3"/>
</dbReference>
<dbReference type="InterPro" id="IPR003473">
    <property type="entry name" value="NadA"/>
</dbReference>
<dbReference type="UniPathway" id="UPA00253">
    <property type="reaction ID" value="UER00327"/>
</dbReference>
<evidence type="ECO:0000256" key="8">
    <source>
        <dbReference type="ARBA" id="ARBA00023004"/>
    </source>
</evidence>
<evidence type="ECO:0000256" key="6">
    <source>
        <dbReference type="ARBA" id="ARBA00022679"/>
    </source>
</evidence>
<name>A0A6N6N175_9BACT</name>
<dbReference type="NCBIfam" id="NF006883">
    <property type="entry name" value="PRK09375.2-4"/>
    <property type="match status" value="1"/>
</dbReference>
<dbReference type="InterPro" id="IPR036094">
    <property type="entry name" value="NadA_sf"/>
</dbReference>
<keyword evidence="6" id="KW-0808">Transferase</keyword>
<gene>
    <name evidence="11" type="primary">nadA</name>
    <name evidence="11" type="ORF">F8A88_11850</name>
</gene>
<keyword evidence="5" id="KW-0662">Pyridine nucleotide biosynthesis</keyword>
<dbReference type="GO" id="GO:0046872">
    <property type="term" value="F:metal ion binding"/>
    <property type="evidence" value="ECO:0007669"/>
    <property type="project" value="UniProtKB-KW"/>
</dbReference>
<evidence type="ECO:0000256" key="10">
    <source>
        <dbReference type="NCBIfam" id="TIGR00550"/>
    </source>
</evidence>
<evidence type="ECO:0000256" key="7">
    <source>
        <dbReference type="ARBA" id="ARBA00022723"/>
    </source>
</evidence>
<evidence type="ECO:0000313" key="11">
    <source>
        <dbReference type="EMBL" id="KAB1441119.1"/>
    </source>
</evidence>
<dbReference type="SUPFAM" id="SSF142754">
    <property type="entry name" value="NadA-like"/>
    <property type="match status" value="1"/>
</dbReference>
<dbReference type="EMBL" id="WAIE01000005">
    <property type="protein sequence ID" value="KAB1441119.1"/>
    <property type="molecule type" value="Genomic_DNA"/>
</dbReference>
<evidence type="ECO:0000256" key="9">
    <source>
        <dbReference type="ARBA" id="ARBA00023014"/>
    </source>
</evidence>
<organism evidence="11 12">
    <name type="scientific">Pseudodesulfovibrio senegalensis</name>
    <dbReference type="NCBI Taxonomy" id="1721087"/>
    <lineage>
        <taxon>Bacteria</taxon>
        <taxon>Pseudomonadati</taxon>
        <taxon>Thermodesulfobacteriota</taxon>
        <taxon>Desulfovibrionia</taxon>
        <taxon>Desulfovibrionales</taxon>
        <taxon>Desulfovibrionaceae</taxon>
    </lineage>
</organism>
<dbReference type="OrthoDB" id="9801204at2"/>
<keyword evidence="4" id="KW-0004">4Fe-4S</keyword>
<protein>
    <recommendedName>
        <fullName evidence="3 10">Quinolinate synthase</fullName>
        <ecNumber evidence="3 10">2.5.1.72</ecNumber>
    </recommendedName>
</protein>
<accession>A0A6N6N175</accession>
<dbReference type="Pfam" id="PF02445">
    <property type="entry name" value="NadA"/>
    <property type="match status" value="1"/>
</dbReference>
<comment type="caution">
    <text evidence="11">The sequence shown here is derived from an EMBL/GenBank/DDBJ whole genome shotgun (WGS) entry which is preliminary data.</text>
</comment>
<dbReference type="PANTHER" id="PTHR30573:SF0">
    <property type="entry name" value="QUINOLINATE SYNTHASE, CHLOROPLASTIC"/>
    <property type="match status" value="1"/>
</dbReference>
<dbReference type="PANTHER" id="PTHR30573">
    <property type="entry name" value="QUINOLINATE SYNTHETASE A"/>
    <property type="match status" value="1"/>
</dbReference>
<dbReference type="GO" id="GO:0034628">
    <property type="term" value="P:'de novo' NAD+ biosynthetic process from L-aspartate"/>
    <property type="evidence" value="ECO:0007669"/>
    <property type="project" value="TreeGrafter"/>
</dbReference>